<dbReference type="AlphaFoldDB" id="A0AAV9IHA7"/>
<protein>
    <recommendedName>
        <fullName evidence="1">Oxidoreductase-like domain-containing protein</fullName>
    </recommendedName>
</protein>
<accession>A0AAV9IHA7</accession>
<dbReference type="Pfam" id="PF09791">
    <property type="entry name" value="Oxidored-like"/>
    <property type="match status" value="1"/>
</dbReference>
<organism evidence="2 3">
    <name type="scientific">Galdieria yellowstonensis</name>
    <dbReference type="NCBI Taxonomy" id="3028027"/>
    <lineage>
        <taxon>Eukaryota</taxon>
        <taxon>Rhodophyta</taxon>
        <taxon>Bangiophyceae</taxon>
        <taxon>Galdieriales</taxon>
        <taxon>Galdieriaceae</taxon>
        <taxon>Galdieria</taxon>
    </lineage>
</organism>
<keyword evidence="3" id="KW-1185">Reference proteome</keyword>
<evidence type="ECO:0000313" key="3">
    <source>
        <dbReference type="Proteomes" id="UP001300502"/>
    </source>
</evidence>
<sequence>MAMWWWRRTSRRKIGWIATAIPRYWKTYGKWRVENTICCCSKRDEHEEDILGIGNSTRMTRPQPPPPESCCGNGCPDCVWTVYLRQLEEYEEEQKKRKKARDDR</sequence>
<dbReference type="InterPro" id="IPR019180">
    <property type="entry name" value="Oxidoreductase-like_N"/>
</dbReference>
<name>A0AAV9IHA7_9RHOD</name>
<reference evidence="2 3" key="1">
    <citation type="submission" date="2022-07" db="EMBL/GenBank/DDBJ databases">
        <title>Genome-wide signatures of adaptation to extreme environments.</title>
        <authorList>
            <person name="Cho C.H."/>
            <person name="Yoon H.S."/>
        </authorList>
    </citation>
    <scope>NUCLEOTIDE SEQUENCE [LARGE SCALE GENOMIC DNA]</scope>
    <source>
        <strain evidence="2 3">108.79 E11</strain>
    </source>
</reference>
<evidence type="ECO:0000313" key="2">
    <source>
        <dbReference type="EMBL" id="KAK4526857.1"/>
    </source>
</evidence>
<proteinExistence type="predicted"/>
<gene>
    <name evidence="2" type="ORF">GAYE_SCF28MG4775</name>
</gene>
<dbReference type="EMBL" id="JANCYU010000044">
    <property type="protein sequence ID" value="KAK4526857.1"/>
    <property type="molecule type" value="Genomic_DNA"/>
</dbReference>
<evidence type="ECO:0000259" key="1">
    <source>
        <dbReference type="Pfam" id="PF09791"/>
    </source>
</evidence>
<feature type="domain" description="Oxidoreductase-like" evidence="1">
    <location>
        <begin position="61"/>
        <end position="98"/>
    </location>
</feature>
<comment type="caution">
    <text evidence="2">The sequence shown here is derived from an EMBL/GenBank/DDBJ whole genome shotgun (WGS) entry which is preliminary data.</text>
</comment>
<dbReference type="Proteomes" id="UP001300502">
    <property type="component" value="Unassembled WGS sequence"/>
</dbReference>